<evidence type="ECO:0000256" key="1">
    <source>
        <dbReference type="SAM" id="MobiDB-lite"/>
    </source>
</evidence>
<reference evidence="2" key="1">
    <citation type="submission" date="2021-01" db="EMBL/GenBank/DDBJ databases">
        <authorList>
            <consortium name="Genoscope - CEA"/>
            <person name="William W."/>
        </authorList>
    </citation>
    <scope>NUCLEOTIDE SEQUENCE</scope>
</reference>
<dbReference type="Proteomes" id="UP001295469">
    <property type="component" value="Chromosome C08"/>
</dbReference>
<evidence type="ECO:0000313" key="2">
    <source>
        <dbReference type="EMBL" id="CAF2106666.1"/>
    </source>
</evidence>
<feature type="region of interest" description="Disordered" evidence="1">
    <location>
        <begin position="1"/>
        <end position="43"/>
    </location>
</feature>
<name>A0A816U7S2_BRANA</name>
<feature type="compositionally biased region" description="Polar residues" evidence="1">
    <location>
        <begin position="1"/>
        <end position="16"/>
    </location>
</feature>
<dbReference type="AlphaFoldDB" id="A0A816U7S2"/>
<dbReference type="EMBL" id="HG994372">
    <property type="protein sequence ID" value="CAF2106666.1"/>
    <property type="molecule type" value="Genomic_DNA"/>
</dbReference>
<organism evidence="2">
    <name type="scientific">Brassica napus</name>
    <name type="common">Rape</name>
    <dbReference type="NCBI Taxonomy" id="3708"/>
    <lineage>
        <taxon>Eukaryota</taxon>
        <taxon>Viridiplantae</taxon>
        <taxon>Streptophyta</taxon>
        <taxon>Embryophyta</taxon>
        <taxon>Tracheophyta</taxon>
        <taxon>Spermatophyta</taxon>
        <taxon>Magnoliopsida</taxon>
        <taxon>eudicotyledons</taxon>
        <taxon>Gunneridae</taxon>
        <taxon>Pentapetalae</taxon>
        <taxon>rosids</taxon>
        <taxon>malvids</taxon>
        <taxon>Brassicales</taxon>
        <taxon>Brassicaceae</taxon>
        <taxon>Brassiceae</taxon>
        <taxon>Brassica</taxon>
    </lineage>
</organism>
<gene>
    <name evidence="2" type="ORF">DARMORV10_C08P07280.1</name>
</gene>
<protein>
    <submittedName>
        <fullName evidence="2">(rape) hypothetical protein</fullName>
    </submittedName>
</protein>
<proteinExistence type="predicted"/>
<feature type="compositionally biased region" description="Basic and acidic residues" evidence="1">
    <location>
        <begin position="18"/>
        <end position="30"/>
    </location>
</feature>
<sequence>MRISCQLINETNSTMIKPSEKTRESPETKRASSSTDGETHLGF</sequence>
<accession>A0A816U7S2</accession>